<evidence type="ECO:0000313" key="2">
    <source>
        <dbReference type="Proteomes" id="UP000324222"/>
    </source>
</evidence>
<keyword evidence="2" id="KW-1185">Reference proteome</keyword>
<sequence length="65" mass="7209">MAKVVAAVHEFRPASQFAIHLKSRPSTPFVTLRMRLEPRHPVSSALSLPSPRRPCSIFWIAVTAG</sequence>
<proteinExistence type="predicted"/>
<dbReference type="EMBL" id="VSRR010000808">
    <property type="protein sequence ID" value="MPC19830.1"/>
    <property type="molecule type" value="Genomic_DNA"/>
</dbReference>
<name>A0A5B7DEQ7_PORTR</name>
<comment type="caution">
    <text evidence="1">The sequence shown here is derived from an EMBL/GenBank/DDBJ whole genome shotgun (WGS) entry which is preliminary data.</text>
</comment>
<reference evidence="1 2" key="1">
    <citation type="submission" date="2019-05" db="EMBL/GenBank/DDBJ databases">
        <title>Another draft genome of Portunus trituberculatus and its Hox gene families provides insights of decapod evolution.</title>
        <authorList>
            <person name="Jeong J.-H."/>
            <person name="Song I."/>
            <person name="Kim S."/>
            <person name="Choi T."/>
            <person name="Kim D."/>
            <person name="Ryu S."/>
            <person name="Kim W."/>
        </authorList>
    </citation>
    <scope>NUCLEOTIDE SEQUENCE [LARGE SCALE GENOMIC DNA]</scope>
    <source>
        <tissue evidence="1">Muscle</tissue>
    </source>
</reference>
<protein>
    <submittedName>
        <fullName evidence="1">Uncharacterized protein</fullName>
    </submittedName>
</protein>
<dbReference type="AlphaFoldDB" id="A0A5B7DEQ7"/>
<evidence type="ECO:0000313" key="1">
    <source>
        <dbReference type="EMBL" id="MPC19830.1"/>
    </source>
</evidence>
<accession>A0A5B7DEQ7</accession>
<dbReference type="Proteomes" id="UP000324222">
    <property type="component" value="Unassembled WGS sequence"/>
</dbReference>
<gene>
    <name evidence="1" type="ORF">E2C01_012761</name>
</gene>
<organism evidence="1 2">
    <name type="scientific">Portunus trituberculatus</name>
    <name type="common">Swimming crab</name>
    <name type="synonym">Neptunus trituberculatus</name>
    <dbReference type="NCBI Taxonomy" id="210409"/>
    <lineage>
        <taxon>Eukaryota</taxon>
        <taxon>Metazoa</taxon>
        <taxon>Ecdysozoa</taxon>
        <taxon>Arthropoda</taxon>
        <taxon>Crustacea</taxon>
        <taxon>Multicrustacea</taxon>
        <taxon>Malacostraca</taxon>
        <taxon>Eumalacostraca</taxon>
        <taxon>Eucarida</taxon>
        <taxon>Decapoda</taxon>
        <taxon>Pleocyemata</taxon>
        <taxon>Brachyura</taxon>
        <taxon>Eubrachyura</taxon>
        <taxon>Portunoidea</taxon>
        <taxon>Portunidae</taxon>
        <taxon>Portuninae</taxon>
        <taxon>Portunus</taxon>
    </lineage>
</organism>